<dbReference type="PIRSF" id="PIRSF001435">
    <property type="entry name" value="Nth"/>
    <property type="match status" value="1"/>
</dbReference>
<organism evidence="14 15">
    <name type="scientific">Candidatus Lachnoclostridium stercorigallinarum</name>
    <dbReference type="NCBI Taxonomy" id="2838634"/>
    <lineage>
        <taxon>Bacteria</taxon>
        <taxon>Bacillati</taxon>
        <taxon>Bacillota</taxon>
        <taxon>Clostridia</taxon>
        <taxon>Lachnospirales</taxon>
        <taxon>Lachnospiraceae</taxon>
    </lineage>
</organism>
<dbReference type="SMART" id="SM00478">
    <property type="entry name" value="ENDO3c"/>
    <property type="match status" value="1"/>
</dbReference>
<dbReference type="PANTHER" id="PTHR10359:SF18">
    <property type="entry name" value="ENDONUCLEASE III"/>
    <property type="match status" value="1"/>
</dbReference>
<comment type="cofactor">
    <cofactor evidence="12">
        <name>[4Fe-4S] cluster</name>
        <dbReference type="ChEBI" id="CHEBI:49883"/>
    </cofactor>
    <text evidence="12">Binds 1 [4Fe-4S] cluster.</text>
</comment>
<reference evidence="14" key="2">
    <citation type="submission" date="2021-04" db="EMBL/GenBank/DDBJ databases">
        <authorList>
            <person name="Gilroy R."/>
        </authorList>
    </citation>
    <scope>NUCLEOTIDE SEQUENCE</scope>
    <source>
        <strain evidence="14">ChiBcec1-1093</strain>
    </source>
</reference>
<evidence type="ECO:0000256" key="2">
    <source>
        <dbReference type="ARBA" id="ARBA00022485"/>
    </source>
</evidence>
<keyword evidence="8 12" id="KW-0238">DNA-binding</keyword>
<keyword evidence="6 12" id="KW-0408">Iron</keyword>
<dbReference type="InterPro" id="IPR003651">
    <property type="entry name" value="Endonuclease3_FeS-loop_motif"/>
</dbReference>
<evidence type="ECO:0000313" key="14">
    <source>
        <dbReference type="EMBL" id="HIZ78255.1"/>
    </source>
</evidence>
<evidence type="ECO:0000259" key="13">
    <source>
        <dbReference type="SMART" id="SM00478"/>
    </source>
</evidence>
<dbReference type="CDD" id="cd00056">
    <property type="entry name" value="ENDO3c"/>
    <property type="match status" value="1"/>
</dbReference>
<feature type="binding site" evidence="12">
    <location>
        <position position="206"/>
    </location>
    <ligand>
        <name>[4Fe-4S] cluster</name>
        <dbReference type="ChEBI" id="CHEBI:49883"/>
    </ligand>
</feature>
<dbReference type="GO" id="GO:0006285">
    <property type="term" value="P:base-excision repair, AP site formation"/>
    <property type="evidence" value="ECO:0007669"/>
    <property type="project" value="TreeGrafter"/>
</dbReference>
<keyword evidence="14" id="KW-0540">Nuclease</keyword>
<dbReference type="InterPro" id="IPR000445">
    <property type="entry name" value="HhH_motif"/>
</dbReference>
<dbReference type="HAMAP" id="MF_00942">
    <property type="entry name" value="Nth"/>
    <property type="match status" value="1"/>
</dbReference>
<evidence type="ECO:0000313" key="15">
    <source>
        <dbReference type="Proteomes" id="UP000824101"/>
    </source>
</evidence>
<evidence type="ECO:0000256" key="12">
    <source>
        <dbReference type="HAMAP-Rule" id="MF_00942"/>
    </source>
</evidence>
<dbReference type="SMART" id="SM00525">
    <property type="entry name" value="FES"/>
    <property type="match status" value="1"/>
</dbReference>
<keyword evidence="5 12" id="KW-0378">Hydrolase</keyword>
<keyword evidence="7 12" id="KW-0411">Iron-sulfur</keyword>
<gene>
    <name evidence="12 14" type="primary">nth</name>
    <name evidence="14" type="ORF">IAA17_00480</name>
</gene>
<dbReference type="NCBIfam" id="TIGR01083">
    <property type="entry name" value="nth"/>
    <property type="match status" value="1"/>
</dbReference>
<sequence length="219" mass="25417">MKKRETKAERAVRVQKVLELLDLEYGTDYRCYLEYETPWQLLIAVILSAQCTDARVNLVTRDLFQKYDTLEKFAAADQEELEKDIHSIGFYRMKAKNIISCCRRLVTEYGGQVPPEMEELTSLAGVGRKTANVIRGNIYHMPSIVVDTHVKRISRKLGFAKEEDPEKIEYELMKVLPQDHWILWNIHIITLGRTICTARSPKCGQCFLREYCPSREDLG</sequence>
<keyword evidence="10 12" id="KW-0456">Lyase</keyword>
<dbReference type="InterPro" id="IPR003265">
    <property type="entry name" value="HhH-GPD_domain"/>
</dbReference>
<evidence type="ECO:0000256" key="8">
    <source>
        <dbReference type="ARBA" id="ARBA00023125"/>
    </source>
</evidence>
<comment type="caution">
    <text evidence="14">The sequence shown here is derived from an EMBL/GenBank/DDBJ whole genome shotgun (WGS) entry which is preliminary data.</text>
</comment>
<evidence type="ECO:0000256" key="11">
    <source>
        <dbReference type="ARBA" id="ARBA00023295"/>
    </source>
</evidence>
<dbReference type="FunFam" id="1.10.1670.10:FF:000001">
    <property type="entry name" value="Endonuclease III"/>
    <property type="match status" value="1"/>
</dbReference>
<dbReference type="Gene3D" id="1.10.1670.10">
    <property type="entry name" value="Helix-hairpin-Helix base-excision DNA repair enzymes (C-terminal)"/>
    <property type="match status" value="1"/>
</dbReference>
<evidence type="ECO:0000256" key="4">
    <source>
        <dbReference type="ARBA" id="ARBA00022763"/>
    </source>
</evidence>
<feature type="domain" description="HhH-GPD" evidence="13">
    <location>
        <begin position="47"/>
        <end position="194"/>
    </location>
</feature>
<keyword evidence="3 12" id="KW-0479">Metal-binding</keyword>
<dbReference type="Pfam" id="PF00633">
    <property type="entry name" value="HHH"/>
    <property type="match status" value="1"/>
</dbReference>
<keyword evidence="11 12" id="KW-0326">Glycosidase</keyword>
<dbReference type="EMBL" id="DXBC01000011">
    <property type="protein sequence ID" value="HIZ78255.1"/>
    <property type="molecule type" value="Genomic_DNA"/>
</dbReference>
<evidence type="ECO:0000256" key="5">
    <source>
        <dbReference type="ARBA" id="ARBA00022801"/>
    </source>
</evidence>
<dbReference type="InterPro" id="IPR023170">
    <property type="entry name" value="HhH_base_excis_C"/>
</dbReference>
<feature type="binding site" evidence="12">
    <location>
        <position position="203"/>
    </location>
    <ligand>
        <name>[4Fe-4S] cluster</name>
        <dbReference type="ChEBI" id="CHEBI:49883"/>
    </ligand>
</feature>
<dbReference type="GO" id="GO:0140078">
    <property type="term" value="F:class I DNA-(apurinic or apyrimidinic site) endonuclease activity"/>
    <property type="evidence" value="ECO:0007669"/>
    <property type="project" value="UniProtKB-EC"/>
</dbReference>
<dbReference type="Pfam" id="PF10576">
    <property type="entry name" value="EndIII_4Fe-2S"/>
    <property type="match status" value="1"/>
</dbReference>
<dbReference type="EC" id="4.2.99.18" evidence="12"/>
<dbReference type="PANTHER" id="PTHR10359">
    <property type="entry name" value="A/G-SPECIFIC ADENINE GLYCOSYLASE/ENDONUCLEASE III"/>
    <property type="match status" value="1"/>
</dbReference>
<evidence type="ECO:0000256" key="10">
    <source>
        <dbReference type="ARBA" id="ARBA00023239"/>
    </source>
</evidence>
<dbReference type="AlphaFoldDB" id="A0A9D2GFM5"/>
<evidence type="ECO:0000256" key="1">
    <source>
        <dbReference type="ARBA" id="ARBA00008343"/>
    </source>
</evidence>
<reference evidence="14" key="1">
    <citation type="journal article" date="2021" name="PeerJ">
        <title>Extensive microbial diversity within the chicken gut microbiome revealed by metagenomics and culture.</title>
        <authorList>
            <person name="Gilroy R."/>
            <person name="Ravi A."/>
            <person name="Getino M."/>
            <person name="Pursley I."/>
            <person name="Horton D.L."/>
            <person name="Alikhan N.F."/>
            <person name="Baker D."/>
            <person name="Gharbi K."/>
            <person name="Hall N."/>
            <person name="Watson M."/>
            <person name="Adriaenssens E.M."/>
            <person name="Foster-Nyarko E."/>
            <person name="Jarju S."/>
            <person name="Secka A."/>
            <person name="Antonio M."/>
            <person name="Oren A."/>
            <person name="Chaudhuri R.R."/>
            <person name="La Ragione R."/>
            <person name="Hildebrand F."/>
            <person name="Pallen M.J."/>
        </authorList>
    </citation>
    <scope>NUCLEOTIDE SEQUENCE</scope>
    <source>
        <strain evidence="14">ChiBcec1-1093</strain>
    </source>
</reference>
<evidence type="ECO:0000256" key="7">
    <source>
        <dbReference type="ARBA" id="ARBA00023014"/>
    </source>
</evidence>
<evidence type="ECO:0000256" key="3">
    <source>
        <dbReference type="ARBA" id="ARBA00022723"/>
    </source>
</evidence>
<accession>A0A9D2GFM5</accession>
<dbReference type="GO" id="GO:0051539">
    <property type="term" value="F:4 iron, 4 sulfur cluster binding"/>
    <property type="evidence" value="ECO:0007669"/>
    <property type="project" value="UniProtKB-UniRule"/>
</dbReference>
<dbReference type="InterPro" id="IPR004035">
    <property type="entry name" value="Endouclease-III_FeS-bd_BS"/>
</dbReference>
<dbReference type="GO" id="GO:0046872">
    <property type="term" value="F:metal ion binding"/>
    <property type="evidence" value="ECO:0007669"/>
    <property type="project" value="UniProtKB-KW"/>
</dbReference>
<proteinExistence type="inferred from homology"/>
<dbReference type="PROSITE" id="PS00764">
    <property type="entry name" value="ENDONUCLEASE_III_1"/>
    <property type="match status" value="1"/>
</dbReference>
<comment type="function">
    <text evidence="12">DNA repair enzyme that has both DNA N-glycosylase activity and AP-lyase activity. The DNA N-glycosylase activity releases various damaged pyrimidines from DNA by cleaving the N-glycosidic bond, leaving an AP (apurinic/apyrimidinic) site. The AP-lyase activity cleaves the phosphodiester bond 3' to the AP site by a beta-elimination, leaving a 3'-terminal unsaturated sugar and a product with a terminal 5'-phosphate.</text>
</comment>
<dbReference type="FunFam" id="1.10.340.30:FF:000001">
    <property type="entry name" value="Endonuclease III"/>
    <property type="match status" value="1"/>
</dbReference>
<dbReference type="SUPFAM" id="SSF48150">
    <property type="entry name" value="DNA-glycosylase"/>
    <property type="match status" value="1"/>
</dbReference>
<dbReference type="Pfam" id="PF00730">
    <property type="entry name" value="HhH-GPD"/>
    <property type="match status" value="1"/>
</dbReference>
<evidence type="ECO:0000256" key="6">
    <source>
        <dbReference type="ARBA" id="ARBA00023004"/>
    </source>
</evidence>
<keyword evidence="14" id="KW-0255">Endonuclease</keyword>
<dbReference type="Gene3D" id="1.10.340.30">
    <property type="entry name" value="Hypothetical protein, domain 2"/>
    <property type="match status" value="1"/>
</dbReference>
<feature type="binding site" evidence="12">
    <location>
        <position position="212"/>
    </location>
    <ligand>
        <name>[4Fe-4S] cluster</name>
        <dbReference type="ChEBI" id="CHEBI:49883"/>
    </ligand>
</feature>
<comment type="catalytic activity">
    <reaction evidence="12">
        <text>2'-deoxyribonucleotide-(2'-deoxyribose 5'-phosphate)-2'-deoxyribonucleotide-DNA = a 3'-end 2'-deoxyribonucleotide-(2,3-dehydro-2,3-deoxyribose 5'-phosphate)-DNA + a 5'-end 5'-phospho-2'-deoxyribonucleoside-DNA + H(+)</text>
        <dbReference type="Rhea" id="RHEA:66592"/>
        <dbReference type="Rhea" id="RHEA-COMP:13180"/>
        <dbReference type="Rhea" id="RHEA-COMP:16897"/>
        <dbReference type="Rhea" id="RHEA-COMP:17067"/>
        <dbReference type="ChEBI" id="CHEBI:15378"/>
        <dbReference type="ChEBI" id="CHEBI:136412"/>
        <dbReference type="ChEBI" id="CHEBI:157695"/>
        <dbReference type="ChEBI" id="CHEBI:167181"/>
        <dbReference type="EC" id="4.2.99.18"/>
    </reaction>
</comment>
<feature type="binding site" evidence="12">
    <location>
        <position position="196"/>
    </location>
    <ligand>
        <name>[4Fe-4S] cluster</name>
        <dbReference type="ChEBI" id="CHEBI:49883"/>
    </ligand>
</feature>
<dbReference type="GO" id="GO:0003677">
    <property type="term" value="F:DNA binding"/>
    <property type="evidence" value="ECO:0007669"/>
    <property type="project" value="UniProtKB-UniRule"/>
</dbReference>
<name>A0A9D2GFM5_9FIRM</name>
<comment type="similarity">
    <text evidence="1 12">Belongs to the Nth/MutY family.</text>
</comment>
<keyword evidence="4 12" id="KW-0227">DNA damage</keyword>
<protein>
    <recommendedName>
        <fullName evidence="12">Endonuclease III</fullName>
        <ecNumber evidence="12">4.2.99.18</ecNumber>
    </recommendedName>
    <alternativeName>
        <fullName evidence="12">DNA-(apurinic or apyrimidinic site) lyase</fullName>
    </alternativeName>
</protein>
<keyword evidence="2 12" id="KW-0004">4Fe-4S</keyword>
<dbReference type="Proteomes" id="UP000824101">
    <property type="component" value="Unassembled WGS sequence"/>
</dbReference>
<keyword evidence="9 12" id="KW-0234">DNA repair</keyword>
<dbReference type="GO" id="GO:0019104">
    <property type="term" value="F:DNA N-glycosylase activity"/>
    <property type="evidence" value="ECO:0007669"/>
    <property type="project" value="UniProtKB-UniRule"/>
</dbReference>
<dbReference type="InterPro" id="IPR011257">
    <property type="entry name" value="DNA_glycosylase"/>
</dbReference>
<evidence type="ECO:0000256" key="9">
    <source>
        <dbReference type="ARBA" id="ARBA00023204"/>
    </source>
</evidence>
<dbReference type="InterPro" id="IPR005759">
    <property type="entry name" value="Nth"/>
</dbReference>